<dbReference type="InterPro" id="IPR027304">
    <property type="entry name" value="Trigger_fact/SurA_dom_sf"/>
</dbReference>
<evidence type="ECO:0000313" key="3">
    <source>
        <dbReference type="EMBL" id="PUA82327.1"/>
    </source>
</evidence>
<gene>
    <name evidence="3" type="ORF">C7S10_00810</name>
</gene>
<dbReference type="OrthoDB" id="3773240at2"/>
<protein>
    <recommendedName>
        <fullName evidence="5">Lipoprotein</fullName>
    </recommendedName>
</protein>
<feature type="signal peptide" evidence="2">
    <location>
        <begin position="1"/>
        <end position="25"/>
    </location>
</feature>
<reference evidence="3 4" key="1">
    <citation type="submission" date="2018-03" db="EMBL/GenBank/DDBJ databases">
        <authorList>
            <person name="Keele B.F."/>
        </authorList>
    </citation>
    <scope>NUCLEOTIDE SEQUENCE [LARGE SCALE GENOMIC DNA]</scope>
    <source>
        <strain evidence="3 4">IB-3</strain>
    </source>
</reference>
<keyword evidence="4" id="KW-1185">Reference proteome</keyword>
<evidence type="ECO:0008006" key="5">
    <source>
        <dbReference type="Google" id="ProtNLM"/>
    </source>
</evidence>
<dbReference type="RefSeq" id="WP_108342514.1">
    <property type="nucleotide sequence ID" value="NZ_PYXZ01000001.1"/>
</dbReference>
<evidence type="ECO:0000313" key="4">
    <source>
        <dbReference type="Proteomes" id="UP000244867"/>
    </source>
</evidence>
<dbReference type="PROSITE" id="PS51257">
    <property type="entry name" value="PROKAR_LIPOPROTEIN"/>
    <property type="match status" value="1"/>
</dbReference>
<feature type="region of interest" description="Disordered" evidence="1">
    <location>
        <begin position="207"/>
        <end position="226"/>
    </location>
</feature>
<dbReference type="Proteomes" id="UP000244867">
    <property type="component" value="Unassembled WGS sequence"/>
</dbReference>
<organism evidence="3 4">
    <name type="scientific">Nocardioides currus</name>
    <dbReference type="NCBI Taxonomy" id="2133958"/>
    <lineage>
        <taxon>Bacteria</taxon>
        <taxon>Bacillati</taxon>
        <taxon>Actinomycetota</taxon>
        <taxon>Actinomycetes</taxon>
        <taxon>Propionibacteriales</taxon>
        <taxon>Nocardioidaceae</taxon>
        <taxon>Nocardioides</taxon>
    </lineage>
</organism>
<dbReference type="EMBL" id="PYXZ01000001">
    <property type="protein sequence ID" value="PUA82327.1"/>
    <property type="molecule type" value="Genomic_DNA"/>
</dbReference>
<comment type="caution">
    <text evidence="3">The sequence shown here is derived from an EMBL/GenBank/DDBJ whole genome shotgun (WGS) entry which is preliminary data.</text>
</comment>
<keyword evidence="2" id="KW-0732">Signal</keyword>
<proteinExistence type="predicted"/>
<evidence type="ECO:0000256" key="1">
    <source>
        <dbReference type="SAM" id="MobiDB-lite"/>
    </source>
</evidence>
<dbReference type="AlphaFoldDB" id="A0A2R7Z124"/>
<name>A0A2R7Z124_9ACTN</name>
<dbReference type="SUPFAM" id="SSF109998">
    <property type="entry name" value="Triger factor/SurA peptide-binding domain-like"/>
    <property type="match status" value="1"/>
</dbReference>
<sequence length="226" mass="23767">MSHPRLLPTLAVGLSALLLSGCAGSASPGVAAKVGDETISTRTVDRAAQNLCVALSDQFEGQTVPLGVLRQGVVQLLALTSQSEQIAEDYGVTPGSVYERDLAERTRAASVMPEEVRDDYITVMTTQALANDIVDQVGRAKLTDEGFTDPTTDEVSQAGADIFKVWPEVHGIEVDPKYGIELKDGQLVPTDTNLSFALSDEAKAGLAADPDASYSSSLPVSQRCGG</sequence>
<accession>A0A2R7Z124</accession>
<evidence type="ECO:0000256" key="2">
    <source>
        <dbReference type="SAM" id="SignalP"/>
    </source>
</evidence>
<feature type="chain" id="PRO_5015336386" description="Lipoprotein" evidence="2">
    <location>
        <begin position="26"/>
        <end position="226"/>
    </location>
</feature>